<gene>
    <name evidence="1" type="ORF">BE21_57490</name>
</gene>
<evidence type="ECO:0000313" key="1">
    <source>
        <dbReference type="EMBL" id="KYG11406.1"/>
    </source>
</evidence>
<proteinExistence type="predicted"/>
<evidence type="ECO:0008006" key="3">
    <source>
        <dbReference type="Google" id="ProtNLM"/>
    </source>
</evidence>
<organism evidence="1 2">
    <name type="scientific">Sorangium cellulosum</name>
    <name type="common">Polyangium cellulosum</name>
    <dbReference type="NCBI Taxonomy" id="56"/>
    <lineage>
        <taxon>Bacteria</taxon>
        <taxon>Pseudomonadati</taxon>
        <taxon>Myxococcota</taxon>
        <taxon>Polyangia</taxon>
        <taxon>Polyangiales</taxon>
        <taxon>Polyangiaceae</taxon>
        <taxon>Sorangium</taxon>
    </lineage>
</organism>
<evidence type="ECO:0000313" key="2">
    <source>
        <dbReference type="Proteomes" id="UP000075502"/>
    </source>
</evidence>
<dbReference type="AlphaFoldDB" id="A0A150U3F9"/>
<comment type="caution">
    <text evidence="1">The sequence shown here is derived from an EMBL/GenBank/DDBJ whole genome shotgun (WGS) entry which is preliminary data.</text>
</comment>
<reference evidence="1 2" key="1">
    <citation type="submission" date="2014-02" db="EMBL/GenBank/DDBJ databases">
        <title>The small core and large imbalanced accessory genome model reveals a collaborative survival strategy of Sorangium cellulosum strains in nature.</title>
        <authorList>
            <person name="Han K."/>
            <person name="Peng R."/>
            <person name="Blom J."/>
            <person name="Li Y.-Z."/>
        </authorList>
    </citation>
    <scope>NUCLEOTIDE SEQUENCE [LARGE SCALE GENOMIC DNA]</scope>
    <source>
        <strain evidence="1 2">So0007-03</strain>
    </source>
</reference>
<name>A0A150U3F9_SORCE</name>
<protein>
    <recommendedName>
        <fullName evidence="3">Gp5/Type VI secretion system Vgr protein OB-fold domain-containing protein</fullName>
    </recommendedName>
</protein>
<dbReference type="EMBL" id="JEME01000030">
    <property type="protein sequence ID" value="KYG11406.1"/>
    <property type="molecule type" value="Genomic_DNA"/>
</dbReference>
<dbReference type="Proteomes" id="UP000075502">
    <property type="component" value="Unassembled WGS sequence"/>
</dbReference>
<accession>A0A150U3F9</accession>
<sequence length="177" mass="18943">MNLSDLLSRLETKIHRHTVLYGTHLYRVISQNGDTLNLQAVASIDGLPNQIETPKAHGIPGVSSECRPGSLVCVAFRNGKRGQPYVVSYLDTTPINVTIDASSQASIGPSATTVALAGGTRPVAMGDSLDVWITQAHLLLVKLAQLTPGSNAEYLAELSAYQEAITMGWMAERVTAR</sequence>